<dbReference type="Proteomes" id="UP000247832">
    <property type="component" value="Unassembled WGS sequence"/>
</dbReference>
<dbReference type="EMBL" id="QJVD01000048">
    <property type="protein sequence ID" value="PYI64515.1"/>
    <property type="molecule type" value="Genomic_DNA"/>
</dbReference>
<evidence type="ECO:0000313" key="5">
    <source>
        <dbReference type="Proteomes" id="UP000247832"/>
    </source>
</evidence>
<comment type="caution">
    <text evidence="4">The sequence shown here is derived from an EMBL/GenBank/DDBJ whole genome shotgun (WGS) entry which is preliminary data.</text>
</comment>
<protein>
    <recommendedName>
        <fullName evidence="3">Putative host cell surface-exposed lipoprotein Ltp-like HTH region domain-containing protein</fullName>
    </recommendedName>
</protein>
<name>A0A2V5L0D6_9MICC</name>
<feature type="transmembrane region" description="Helical" evidence="2">
    <location>
        <begin position="177"/>
        <end position="197"/>
    </location>
</feature>
<feature type="transmembrane region" description="Helical" evidence="2">
    <location>
        <begin position="128"/>
        <end position="146"/>
    </location>
</feature>
<dbReference type="InterPro" id="IPR011434">
    <property type="entry name" value="Ltp-like_HTH"/>
</dbReference>
<evidence type="ECO:0000313" key="4">
    <source>
        <dbReference type="EMBL" id="PYI64515.1"/>
    </source>
</evidence>
<feature type="compositionally biased region" description="Polar residues" evidence="1">
    <location>
        <begin position="291"/>
        <end position="303"/>
    </location>
</feature>
<dbReference type="InterPro" id="IPR036388">
    <property type="entry name" value="WH-like_DNA-bd_sf"/>
</dbReference>
<feature type="region of interest" description="Disordered" evidence="1">
    <location>
        <begin position="283"/>
        <end position="303"/>
    </location>
</feature>
<evidence type="ECO:0000259" key="3">
    <source>
        <dbReference type="Pfam" id="PF07553"/>
    </source>
</evidence>
<evidence type="ECO:0000256" key="1">
    <source>
        <dbReference type="SAM" id="MobiDB-lite"/>
    </source>
</evidence>
<accession>A0A2V5L0D6</accession>
<organism evidence="4 5">
    <name type="scientific">Arthrobacter livingstonensis</name>
    <dbReference type="NCBI Taxonomy" id="670078"/>
    <lineage>
        <taxon>Bacteria</taxon>
        <taxon>Bacillati</taxon>
        <taxon>Actinomycetota</taxon>
        <taxon>Actinomycetes</taxon>
        <taxon>Micrococcales</taxon>
        <taxon>Micrococcaceae</taxon>
        <taxon>Arthrobacter</taxon>
    </lineage>
</organism>
<gene>
    <name evidence="4" type="ORF">CVV68_21715</name>
</gene>
<keyword evidence="2" id="KW-0812">Transmembrane</keyword>
<dbReference type="Pfam" id="PF07553">
    <property type="entry name" value="Lipoprotein_Ltp"/>
    <property type="match status" value="1"/>
</dbReference>
<dbReference type="OrthoDB" id="2004788at2"/>
<feature type="region of interest" description="Disordered" evidence="1">
    <location>
        <begin position="224"/>
        <end position="243"/>
    </location>
</feature>
<reference evidence="4 5" key="1">
    <citation type="submission" date="2018-05" db="EMBL/GenBank/DDBJ databases">
        <title>Genetic diversity of glacier-inhabiting Cryobacterium bacteria in China and description of Cryobacterium mengkeensis sp. nov. and Arthrobacter glacialis sp. nov.</title>
        <authorList>
            <person name="Liu Q."/>
            <person name="Xin Y.-H."/>
        </authorList>
    </citation>
    <scope>NUCLEOTIDE SEQUENCE [LARGE SCALE GENOMIC DNA]</scope>
    <source>
        <strain evidence="4 5">LI2</strain>
    </source>
</reference>
<sequence>MLLLLRMFEPHAVLHLMKLRSQRALVQYPALRCPGSLSVERPIPDSYRESERAPPISARVIPKWEVCVSSTRCMSAVKFFLPLVSRNQYGFGVSPMTKSTPPVGLPAPMPPEGPAAPEMKQKKAKRKGGLGTLALVLGILGIIFAFIPHASGFGICLGVVAVVLGGIGLLRKRSRALTGAILGVIALVLGIIFLNVYSSSSSTSPAPAAGPSISAASPKASPTSVVAAPPAKPAAPAARPAKPAGTVTQLQALTAAEGYLTSGQGFSQDGLIAQLTSSAGDGFARADPTCQAGTVPTGHSKSA</sequence>
<keyword evidence="2" id="KW-0472">Membrane</keyword>
<proteinExistence type="predicted"/>
<keyword evidence="2" id="KW-1133">Transmembrane helix</keyword>
<evidence type="ECO:0000256" key="2">
    <source>
        <dbReference type="SAM" id="Phobius"/>
    </source>
</evidence>
<feature type="transmembrane region" description="Helical" evidence="2">
    <location>
        <begin position="152"/>
        <end position="170"/>
    </location>
</feature>
<feature type="domain" description="Putative host cell surface-exposed lipoprotein Ltp-like HTH region" evidence="3">
    <location>
        <begin position="250"/>
        <end position="285"/>
    </location>
</feature>
<keyword evidence="5" id="KW-1185">Reference proteome</keyword>
<dbReference type="AlphaFoldDB" id="A0A2V5L0D6"/>
<dbReference type="Gene3D" id="1.10.10.10">
    <property type="entry name" value="Winged helix-like DNA-binding domain superfamily/Winged helix DNA-binding domain"/>
    <property type="match status" value="1"/>
</dbReference>